<evidence type="ECO:0000256" key="5">
    <source>
        <dbReference type="SAM" id="Phobius"/>
    </source>
</evidence>
<evidence type="ECO:0000256" key="4">
    <source>
        <dbReference type="ARBA" id="ARBA00023136"/>
    </source>
</evidence>
<evidence type="ECO:0000313" key="8">
    <source>
        <dbReference type="Proteomes" id="UP001152178"/>
    </source>
</evidence>
<dbReference type="PROSITE" id="PS50850">
    <property type="entry name" value="MFS"/>
    <property type="match status" value="1"/>
</dbReference>
<evidence type="ECO:0000256" key="3">
    <source>
        <dbReference type="ARBA" id="ARBA00022989"/>
    </source>
</evidence>
<gene>
    <name evidence="7" type="ORF">OOJ09_27465</name>
</gene>
<protein>
    <submittedName>
        <fullName evidence="7">MFS transporter</fullName>
    </submittedName>
</protein>
<accession>A0ABT4R261</accession>
<dbReference type="EMBL" id="JAPFQA010000019">
    <property type="protein sequence ID" value="MCZ8547934.1"/>
    <property type="molecule type" value="Genomic_DNA"/>
</dbReference>
<dbReference type="Gene3D" id="1.20.1250.20">
    <property type="entry name" value="MFS general substrate transporter like domains"/>
    <property type="match status" value="1"/>
</dbReference>
<dbReference type="Proteomes" id="UP001152178">
    <property type="component" value="Unassembled WGS sequence"/>
</dbReference>
<keyword evidence="2 5" id="KW-0812">Transmembrane</keyword>
<sequence length="405" mass="43187">MTAAAVDRSGVRQGIPVGIWVLGFVSMLMDISSEMIHALLPIYMVTVLGTSALTIGTIEGIAEATASITKVFSGAFSDWLGKRKFLAAFGYGLAALTRPIFPLAHSIEWLIAARFIDRVGKGIRGAPRDALVADIAPPHLRGASFGLRQSLDTVGAFVGPLLAIGLMWLTADHFQAVFWIAVIPAFLSFGLILVAVKEPERPKEQRRVRMPLHRDELQRMGATYWWVVGIAAIFTLARFSEAFLVLRAQSIGLPLALVPVVLVIMSLAYSLSAYPIGVLSDRVNRLALLAVGLVLLLLADLVLAFAAGIVWVGIGVVLWGLHMGFTQGLLATLIAETAPAELRGTAFGMFNLVTGVALLVASIVAGALWDLAGPQGTFLAGAAFTVVTLAGLFVIRGRLRERADV</sequence>
<dbReference type="PANTHER" id="PTHR23518">
    <property type="entry name" value="C-METHYLTRANSFERASE"/>
    <property type="match status" value="1"/>
</dbReference>
<evidence type="ECO:0000256" key="2">
    <source>
        <dbReference type="ARBA" id="ARBA00022692"/>
    </source>
</evidence>
<feature type="transmembrane region" description="Helical" evidence="5">
    <location>
        <begin position="176"/>
        <end position="196"/>
    </location>
</feature>
<feature type="transmembrane region" description="Helical" evidence="5">
    <location>
        <begin position="286"/>
        <end position="310"/>
    </location>
</feature>
<dbReference type="PROSITE" id="PS00217">
    <property type="entry name" value="SUGAR_TRANSPORT_2"/>
    <property type="match status" value="1"/>
</dbReference>
<feature type="transmembrane region" description="Helical" evidence="5">
    <location>
        <begin position="217"/>
        <end position="239"/>
    </location>
</feature>
<feature type="transmembrane region" description="Helical" evidence="5">
    <location>
        <begin position="375"/>
        <end position="395"/>
    </location>
</feature>
<dbReference type="PANTHER" id="PTHR23518:SF2">
    <property type="entry name" value="MAJOR FACILITATOR SUPERFAMILY TRANSPORTER"/>
    <property type="match status" value="1"/>
</dbReference>
<reference evidence="7" key="1">
    <citation type="submission" date="2022-11" db="EMBL/GenBank/DDBJ databases">
        <authorList>
            <person name="Coimbra C."/>
        </authorList>
    </citation>
    <scope>NUCLEOTIDE SEQUENCE</scope>
    <source>
        <strain evidence="7">Jales19</strain>
    </source>
</reference>
<feature type="transmembrane region" description="Helical" evidence="5">
    <location>
        <begin position="347"/>
        <end position="369"/>
    </location>
</feature>
<comment type="caution">
    <text evidence="7">The sequence shown here is derived from an EMBL/GenBank/DDBJ whole genome shotgun (WGS) entry which is preliminary data.</text>
</comment>
<dbReference type="Pfam" id="PF07690">
    <property type="entry name" value="MFS_1"/>
    <property type="match status" value="1"/>
</dbReference>
<comment type="subcellular location">
    <subcellularLocation>
        <location evidence="1">Membrane</location>
        <topology evidence="1">Multi-pass membrane protein</topology>
    </subcellularLocation>
</comment>
<evidence type="ECO:0000313" key="7">
    <source>
        <dbReference type="EMBL" id="MCZ8547934.1"/>
    </source>
</evidence>
<proteinExistence type="predicted"/>
<feature type="transmembrane region" description="Helical" evidence="5">
    <location>
        <begin position="151"/>
        <end position="170"/>
    </location>
</feature>
<feature type="transmembrane region" description="Helical" evidence="5">
    <location>
        <begin position="316"/>
        <end position="335"/>
    </location>
</feature>
<keyword evidence="8" id="KW-1185">Reference proteome</keyword>
<dbReference type="SUPFAM" id="SSF103473">
    <property type="entry name" value="MFS general substrate transporter"/>
    <property type="match status" value="1"/>
</dbReference>
<evidence type="ECO:0000259" key="6">
    <source>
        <dbReference type="PROSITE" id="PS50850"/>
    </source>
</evidence>
<dbReference type="InterPro" id="IPR036259">
    <property type="entry name" value="MFS_trans_sf"/>
</dbReference>
<dbReference type="InterPro" id="IPR005829">
    <property type="entry name" value="Sugar_transporter_CS"/>
</dbReference>
<keyword evidence="3 5" id="KW-1133">Transmembrane helix</keyword>
<name>A0ABT4R261_9HYPH</name>
<dbReference type="InterPro" id="IPR020846">
    <property type="entry name" value="MFS_dom"/>
</dbReference>
<dbReference type="CDD" id="cd17370">
    <property type="entry name" value="MFS_MJ1317_like"/>
    <property type="match status" value="1"/>
</dbReference>
<dbReference type="InterPro" id="IPR011701">
    <property type="entry name" value="MFS"/>
</dbReference>
<dbReference type="RefSeq" id="WP_269908196.1">
    <property type="nucleotide sequence ID" value="NZ_JAPFQA010000019.1"/>
</dbReference>
<feature type="transmembrane region" description="Helical" evidence="5">
    <location>
        <begin position="251"/>
        <end position="274"/>
    </location>
</feature>
<organism evidence="7 8">
    <name type="scientific">Mesorhizobium qingshengii</name>
    <dbReference type="NCBI Taxonomy" id="1165689"/>
    <lineage>
        <taxon>Bacteria</taxon>
        <taxon>Pseudomonadati</taxon>
        <taxon>Pseudomonadota</taxon>
        <taxon>Alphaproteobacteria</taxon>
        <taxon>Hyphomicrobiales</taxon>
        <taxon>Phyllobacteriaceae</taxon>
        <taxon>Mesorhizobium</taxon>
    </lineage>
</organism>
<feature type="transmembrane region" description="Helical" evidence="5">
    <location>
        <begin position="17"/>
        <end position="36"/>
    </location>
</feature>
<evidence type="ECO:0000256" key="1">
    <source>
        <dbReference type="ARBA" id="ARBA00004141"/>
    </source>
</evidence>
<keyword evidence="4 5" id="KW-0472">Membrane</keyword>
<feature type="domain" description="Major facilitator superfamily (MFS) profile" evidence="6">
    <location>
        <begin position="18"/>
        <end position="400"/>
    </location>
</feature>
<feature type="transmembrane region" description="Helical" evidence="5">
    <location>
        <begin position="42"/>
        <end position="62"/>
    </location>
</feature>